<sequence length="628" mass="69981">MDRVLPYSSTSRPPERNKWLTYALNLKPRQRSQSHNRSLDEDNIIMQEPNSKPKQNVVKKNANKKPTQPKPLKADHSLQIFIPTSEETEDDDSIKQELLNAQLSRDFKKFPVYGNDSGLDDIDDSDPRLGIPEVKGNEQEVAARYHSRRSPSPYTLGKSKFVIKSRPQSAPLFGIDNNLRYVHISPRNVDSGNDKTIRENCLNEAYSLIKVSSNPSEGLPLHQQVTEKETSSQKKSSRTSSSSSNSTLSDTSYKSLVLSLEQNLLPQRNDFLSEKEHLNSLSNHRDVPQADKNVQYEDRIATPQNVVKVESDNRCCYSNSDVNINTVVGDDTNFNSCDNLLIDDTNYMTDLPLVKLSPFEHAGTGHRETDKKQEKNIKLTPYEAAMSLDDGGLSVEEIIESDSDNIYSAKKVFLHKPSKPGQGNLPNTQANSGLSVSIEDVPSSVNDKEIIDVTDTEISDESESFSSSKEQDDLLSVDCKADDVLISGFNNHNGKSDSEETETDHSEPSEKKKDNTESNISENCETNNQVTKEISETTETHHVTFLVSGHVTSDVTDHVTSNADNENGVINKIPDTYTDEKGLSDSAINSGKSDQRNPHIANDISGIVKLMEQKQHQQNIGMDSMIIL</sequence>
<feature type="compositionally biased region" description="Acidic residues" evidence="1">
    <location>
        <begin position="452"/>
        <end position="463"/>
    </location>
</feature>
<evidence type="ECO:0000256" key="1">
    <source>
        <dbReference type="SAM" id="MobiDB-lite"/>
    </source>
</evidence>
<accession>A0ABQ9E349</accession>
<name>A0ABQ9E349_TEGGR</name>
<dbReference type="EMBL" id="JARBDR010000919">
    <property type="protein sequence ID" value="KAJ8299884.1"/>
    <property type="molecule type" value="Genomic_DNA"/>
</dbReference>
<comment type="caution">
    <text evidence="2">The sequence shown here is derived from an EMBL/GenBank/DDBJ whole genome shotgun (WGS) entry which is preliminary data.</text>
</comment>
<feature type="region of interest" description="Disordered" evidence="1">
    <location>
        <begin position="447"/>
        <end position="473"/>
    </location>
</feature>
<protein>
    <submittedName>
        <fullName evidence="2">Uncharacterized protein</fullName>
    </submittedName>
</protein>
<feature type="region of interest" description="Disordered" evidence="1">
    <location>
        <begin position="488"/>
        <end position="528"/>
    </location>
</feature>
<organism evidence="2 3">
    <name type="scientific">Tegillarca granosa</name>
    <name type="common">Malaysian cockle</name>
    <name type="synonym">Anadara granosa</name>
    <dbReference type="NCBI Taxonomy" id="220873"/>
    <lineage>
        <taxon>Eukaryota</taxon>
        <taxon>Metazoa</taxon>
        <taxon>Spiralia</taxon>
        <taxon>Lophotrochozoa</taxon>
        <taxon>Mollusca</taxon>
        <taxon>Bivalvia</taxon>
        <taxon>Autobranchia</taxon>
        <taxon>Pteriomorphia</taxon>
        <taxon>Arcoida</taxon>
        <taxon>Arcoidea</taxon>
        <taxon>Arcidae</taxon>
        <taxon>Tegillarca</taxon>
    </lineage>
</organism>
<gene>
    <name evidence="2" type="ORF">KUTeg_021403</name>
</gene>
<keyword evidence="3" id="KW-1185">Reference proteome</keyword>
<proteinExistence type="predicted"/>
<feature type="compositionally biased region" description="Basic and acidic residues" evidence="1">
    <location>
        <begin position="494"/>
        <end position="516"/>
    </location>
</feature>
<dbReference type="Proteomes" id="UP001217089">
    <property type="component" value="Unassembled WGS sequence"/>
</dbReference>
<feature type="compositionally biased region" description="Polar residues" evidence="1">
    <location>
        <begin position="517"/>
        <end position="528"/>
    </location>
</feature>
<evidence type="ECO:0000313" key="2">
    <source>
        <dbReference type="EMBL" id="KAJ8299884.1"/>
    </source>
</evidence>
<feature type="compositionally biased region" description="Low complexity" evidence="1">
    <location>
        <begin position="238"/>
        <end position="249"/>
    </location>
</feature>
<evidence type="ECO:0000313" key="3">
    <source>
        <dbReference type="Proteomes" id="UP001217089"/>
    </source>
</evidence>
<feature type="region of interest" description="Disordered" evidence="1">
    <location>
        <begin position="560"/>
        <end position="599"/>
    </location>
</feature>
<feature type="compositionally biased region" description="Low complexity" evidence="1">
    <location>
        <begin position="52"/>
        <end position="66"/>
    </location>
</feature>
<feature type="region of interest" description="Disordered" evidence="1">
    <location>
        <begin position="213"/>
        <end position="249"/>
    </location>
</feature>
<feature type="region of interest" description="Disordered" evidence="1">
    <location>
        <begin position="26"/>
        <end position="74"/>
    </location>
</feature>
<reference evidence="2 3" key="1">
    <citation type="submission" date="2022-12" db="EMBL/GenBank/DDBJ databases">
        <title>Chromosome-level genome of Tegillarca granosa.</title>
        <authorList>
            <person name="Kim J."/>
        </authorList>
    </citation>
    <scope>NUCLEOTIDE SEQUENCE [LARGE SCALE GENOMIC DNA]</scope>
    <source>
        <strain evidence="2">Teg-2019</strain>
        <tissue evidence="2">Adductor muscle</tissue>
    </source>
</reference>